<proteinExistence type="predicted"/>
<keyword evidence="2" id="KW-1185">Reference proteome</keyword>
<accession>A0ABU9VLI7</accession>
<evidence type="ECO:0000313" key="2">
    <source>
        <dbReference type="Proteomes" id="UP001418796"/>
    </source>
</evidence>
<protein>
    <submittedName>
        <fullName evidence="1">Uncharacterized protein</fullName>
    </submittedName>
</protein>
<dbReference type="Proteomes" id="UP001418796">
    <property type="component" value="Unassembled WGS sequence"/>
</dbReference>
<comment type="caution">
    <text evidence="1">The sequence shown here is derived from an EMBL/GenBank/DDBJ whole genome shotgun (WGS) entry which is preliminary data.</text>
</comment>
<evidence type="ECO:0000313" key="1">
    <source>
        <dbReference type="EMBL" id="MEN0644752.1"/>
    </source>
</evidence>
<reference evidence="1 2" key="1">
    <citation type="submission" date="2024-03" db="EMBL/GenBank/DDBJ databases">
        <title>Bacilli Hybrid Assemblies.</title>
        <authorList>
            <person name="Kovac J."/>
        </authorList>
    </citation>
    <scope>NUCLEOTIDE SEQUENCE [LARGE SCALE GENOMIC DNA]</scope>
    <source>
        <strain evidence="1 2">FSL R7-0666</strain>
    </source>
</reference>
<dbReference type="EMBL" id="JBCITK010000001">
    <property type="protein sequence ID" value="MEN0644752.1"/>
    <property type="molecule type" value="Genomic_DNA"/>
</dbReference>
<sequence>MKKWYTLLWLPLVLLFISGFFFLDHGQEIGPSIPGELPTVTVNEEDIMAIRLNHEATRFKAKQLKQTDRSTKQLEQELKLYMSSEMVRKTKQWINGEDVPELDSLLTIDPVNPMIADEFQSEGVSVIWNSTDTGSVAFTYSKPGDHWVLEEIAGGAKG</sequence>
<name>A0ABU9VLI7_9BACI</name>
<gene>
    <name evidence="1" type="ORF">MKY91_16485</name>
</gene>
<dbReference type="RefSeq" id="WP_343131377.1">
    <property type="nucleotide sequence ID" value="NZ_JBCITK010000001.1"/>
</dbReference>
<organism evidence="1 2">
    <name type="scientific">Alkalicoccobacillus gibsonii</name>
    <dbReference type="NCBI Taxonomy" id="79881"/>
    <lineage>
        <taxon>Bacteria</taxon>
        <taxon>Bacillati</taxon>
        <taxon>Bacillota</taxon>
        <taxon>Bacilli</taxon>
        <taxon>Bacillales</taxon>
        <taxon>Bacillaceae</taxon>
        <taxon>Alkalicoccobacillus</taxon>
    </lineage>
</organism>